<keyword evidence="2" id="KW-1185">Reference proteome</keyword>
<dbReference type="RefSeq" id="WP_200466696.1">
    <property type="nucleotide sequence ID" value="NZ_JAENRR010000071.1"/>
</dbReference>
<gene>
    <name evidence="1" type="ORF">JIV24_19175</name>
</gene>
<comment type="caution">
    <text evidence="1">The sequence shown here is derived from an EMBL/GenBank/DDBJ whole genome shotgun (WGS) entry which is preliminary data.</text>
</comment>
<dbReference type="EMBL" id="JAENRR010000071">
    <property type="protein sequence ID" value="MBK3519477.1"/>
    <property type="molecule type" value="Genomic_DNA"/>
</dbReference>
<proteinExistence type="predicted"/>
<reference evidence="1 2" key="1">
    <citation type="submission" date="2021-01" db="EMBL/GenBank/DDBJ databases">
        <title>Carboxyliciviraga sp.nov., isolated from coastal sediments.</title>
        <authorList>
            <person name="Lu D."/>
            <person name="Zhang T."/>
        </authorList>
    </citation>
    <scope>NUCLEOTIDE SEQUENCE [LARGE SCALE GENOMIC DNA]</scope>
    <source>
        <strain evidence="1 2">N1Y132</strain>
    </source>
</reference>
<organism evidence="1 2">
    <name type="scientific">Carboxylicivirga marina</name>
    <dbReference type="NCBI Taxonomy" id="2800988"/>
    <lineage>
        <taxon>Bacteria</taxon>
        <taxon>Pseudomonadati</taxon>
        <taxon>Bacteroidota</taxon>
        <taxon>Bacteroidia</taxon>
        <taxon>Marinilabiliales</taxon>
        <taxon>Marinilabiliaceae</taxon>
        <taxon>Carboxylicivirga</taxon>
    </lineage>
</organism>
<accession>A0ABS1HP71</accession>
<sequence>MNLSIDEIIDTSNLIISDIKVCKTAQNMELIKQRIEIFKEVFMSKAKHKADEGLVETYYNLLIELADYARMKMDFESQLS</sequence>
<protein>
    <submittedName>
        <fullName evidence="1">Uncharacterized protein</fullName>
    </submittedName>
</protein>
<dbReference type="Proteomes" id="UP000605676">
    <property type="component" value="Unassembled WGS sequence"/>
</dbReference>
<evidence type="ECO:0000313" key="1">
    <source>
        <dbReference type="EMBL" id="MBK3519477.1"/>
    </source>
</evidence>
<evidence type="ECO:0000313" key="2">
    <source>
        <dbReference type="Proteomes" id="UP000605676"/>
    </source>
</evidence>
<name>A0ABS1HP71_9BACT</name>